<feature type="transmembrane region" description="Helical" evidence="7">
    <location>
        <begin position="336"/>
        <end position="361"/>
    </location>
</feature>
<feature type="transmembrane region" description="Helical" evidence="7">
    <location>
        <begin position="224"/>
        <end position="245"/>
    </location>
</feature>
<feature type="transmembrane region" description="Helical" evidence="7">
    <location>
        <begin position="145"/>
        <end position="164"/>
    </location>
</feature>
<keyword evidence="5 7" id="KW-0472">Membrane</keyword>
<dbReference type="InterPro" id="IPR002293">
    <property type="entry name" value="AA/rel_permease1"/>
</dbReference>
<dbReference type="Gene3D" id="1.20.1740.10">
    <property type="entry name" value="Amino acid/polyamine transporter I"/>
    <property type="match status" value="1"/>
</dbReference>
<feature type="transmembrane region" description="Helical" evidence="7">
    <location>
        <begin position="499"/>
        <end position="518"/>
    </location>
</feature>
<dbReference type="EMBL" id="JAIEZQ010000001">
    <property type="protein sequence ID" value="MBY9073740.1"/>
    <property type="molecule type" value="Genomic_DNA"/>
</dbReference>
<feature type="region of interest" description="Disordered" evidence="6">
    <location>
        <begin position="1"/>
        <end position="45"/>
    </location>
</feature>
<feature type="transmembrane region" description="Helical" evidence="7">
    <location>
        <begin position="297"/>
        <end position="316"/>
    </location>
</feature>
<evidence type="ECO:0000256" key="2">
    <source>
        <dbReference type="ARBA" id="ARBA00022475"/>
    </source>
</evidence>
<protein>
    <submittedName>
        <fullName evidence="8">APC family permease</fullName>
    </submittedName>
</protein>
<evidence type="ECO:0000256" key="1">
    <source>
        <dbReference type="ARBA" id="ARBA00004651"/>
    </source>
</evidence>
<feature type="transmembrane region" description="Helical" evidence="7">
    <location>
        <begin position="433"/>
        <end position="457"/>
    </location>
</feature>
<evidence type="ECO:0000313" key="8">
    <source>
        <dbReference type="EMBL" id="MBY9073740.1"/>
    </source>
</evidence>
<feature type="transmembrane region" description="Helical" evidence="7">
    <location>
        <begin position="463"/>
        <end position="487"/>
    </location>
</feature>
<name>A0ABS7RFD3_9ACTN</name>
<feature type="transmembrane region" description="Helical" evidence="7">
    <location>
        <begin position="387"/>
        <end position="412"/>
    </location>
</feature>
<evidence type="ECO:0000256" key="6">
    <source>
        <dbReference type="SAM" id="MobiDB-lite"/>
    </source>
</evidence>
<dbReference type="InterPro" id="IPR050367">
    <property type="entry name" value="APC_superfamily"/>
</dbReference>
<reference evidence="8 9" key="1">
    <citation type="submission" date="2021-08" db="EMBL/GenBank/DDBJ databases">
        <title>Nocardioides bacterium WL0053 sp. nov., isolated from the sediment.</title>
        <authorList>
            <person name="Wang L."/>
            <person name="Zhang D."/>
            <person name="Zhang A."/>
        </authorList>
    </citation>
    <scope>NUCLEOTIDE SEQUENCE [LARGE SCALE GENOMIC DNA]</scope>
    <source>
        <strain evidence="8 9">WL0053</strain>
    </source>
</reference>
<feature type="transmembrane region" description="Helical" evidence="7">
    <location>
        <begin position="184"/>
        <end position="204"/>
    </location>
</feature>
<evidence type="ECO:0000256" key="4">
    <source>
        <dbReference type="ARBA" id="ARBA00022989"/>
    </source>
</evidence>
<evidence type="ECO:0000256" key="7">
    <source>
        <dbReference type="SAM" id="Phobius"/>
    </source>
</evidence>
<keyword evidence="3 7" id="KW-0812">Transmembrane</keyword>
<organism evidence="8 9">
    <name type="scientific">Nocardioides jiangsuensis</name>
    <dbReference type="NCBI Taxonomy" id="2866161"/>
    <lineage>
        <taxon>Bacteria</taxon>
        <taxon>Bacillati</taxon>
        <taxon>Actinomycetota</taxon>
        <taxon>Actinomycetes</taxon>
        <taxon>Propionibacteriales</taxon>
        <taxon>Nocardioidaceae</taxon>
        <taxon>Nocardioides</taxon>
    </lineage>
</organism>
<keyword evidence="2" id="KW-1003">Cell membrane</keyword>
<dbReference type="Proteomes" id="UP000754710">
    <property type="component" value="Unassembled WGS sequence"/>
</dbReference>
<evidence type="ECO:0000313" key="9">
    <source>
        <dbReference type="Proteomes" id="UP000754710"/>
    </source>
</evidence>
<evidence type="ECO:0000256" key="3">
    <source>
        <dbReference type="ARBA" id="ARBA00022692"/>
    </source>
</evidence>
<dbReference type="PIRSF" id="PIRSF006060">
    <property type="entry name" value="AA_transporter"/>
    <property type="match status" value="1"/>
</dbReference>
<comment type="caution">
    <text evidence="8">The sequence shown here is derived from an EMBL/GenBank/DDBJ whole genome shotgun (WGS) entry which is preliminary data.</text>
</comment>
<feature type="transmembrane region" description="Helical" evidence="7">
    <location>
        <begin position="524"/>
        <end position="546"/>
    </location>
</feature>
<dbReference type="Pfam" id="PF13520">
    <property type="entry name" value="AA_permease_2"/>
    <property type="match status" value="1"/>
</dbReference>
<sequence length="565" mass="59976">MGGEPVPVQRGGCRKVTRAGGPGRPRAASGVRPPSPTEPPTTFDEVGRCKERRDGAGCQRGDRQDACLWHGPGVRHGGSVERHDLRRQGTAVTTDVNSQAGETAQPELRRVLGPKLLLLFVIGDILGTGVYALTGDVAGEVGGAAWAPFLVAFAVATLTAFSYLELVTKYPQAAGAALYAHKAFGLHFLTFLVAFAVMSSGITSASTASKFFAENLVVAFSLDLGTTAVMTIALAFMAVLALINLRGVSESVKFNVVLTLVELTGLLLVILIGFYAMSQGGADFSRVMVFETSADRSTFVAITAATSLAFFAMVGFEDSVNMAEETHDPTRTFPKVMLTGLGIAAFIYVLVSIAAVALVPVGTLADSETPLLEVVRTGAPGLPMDQIYPVISMFAVANTALINMLMASRLIYGMAKQDVLPRSLASVLPARRTPWASIVFVTLVAFGLIFVVTQVMGEDTVEALGGTTALLLLGVFTLVNVSCLVLRRAHHVDHDHFKAPTVVPVLGAITCAFLVGPWTDRDTVQYQIGGGLLLLGVVLWLLTWLWNRGARGKKTGFRHVDDLDG</sequence>
<feature type="transmembrane region" description="Helical" evidence="7">
    <location>
        <begin position="257"/>
        <end position="277"/>
    </location>
</feature>
<dbReference type="PANTHER" id="PTHR42770:SF11">
    <property type="entry name" value="INNER MEMBRANE TRANSPORT PROTEIN YBAT"/>
    <property type="match status" value="1"/>
</dbReference>
<gene>
    <name evidence="8" type="ORF">K1X13_02790</name>
</gene>
<proteinExistence type="predicted"/>
<evidence type="ECO:0000256" key="5">
    <source>
        <dbReference type="ARBA" id="ARBA00023136"/>
    </source>
</evidence>
<feature type="transmembrane region" description="Helical" evidence="7">
    <location>
        <begin position="116"/>
        <end position="133"/>
    </location>
</feature>
<accession>A0ABS7RFD3</accession>
<dbReference type="PANTHER" id="PTHR42770">
    <property type="entry name" value="AMINO ACID TRANSPORTER-RELATED"/>
    <property type="match status" value="1"/>
</dbReference>
<keyword evidence="9" id="KW-1185">Reference proteome</keyword>
<keyword evidence="4 7" id="KW-1133">Transmembrane helix</keyword>
<comment type="subcellular location">
    <subcellularLocation>
        <location evidence="1">Cell membrane</location>
        <topology evidence="1">Multi-pass membrane protein</topology>
    </subcellularLocation>
</comment>